<feature type="compositionally biased region" description="Low complexity" evidence="1">
    <location>
        <begin position="149"/>
        <end position="162"/>
    </location>
</feature>
<reference evidence="2 3" key="1">
    <citation type="submission" date="2020-05" db="EMBL/GenBank/DDBJ databases">
        <title>Identification and distribution of gene clusters putatively required for synthesis of sphingolipid metabolism inhibitors in phylogenetically diverse species of the filamentous fungus Fusarium.</title>
        <authorList>
            <person name="Kim H.-S."/>
            <person name="Busman M."/>
            <person name="Brown D.W."/>
            <person name="Divon H."/>
            <person name="Uhlig S."/>
            <person name="Proctor R.H."/>
        </authorList>
    </citation>
    <scope>NUCLEOTIDE SEQUENCE [LARGE SCALE GENOMIC DNA]</scope>
    <source>
        <strain evidence="2 3">NRRL 25311</strain>
    </source>
</reference>
<sequence>MLSAILVPRRWRLNTNDNDASSCSGSHKRFTKRLFHFHRHKRNKPDAKDIDAKQACASTSLNGNNDDRSIHQEVQDKTCNSLVRLFNSSYPRADILSRVGLCIHQNVRSPHRGYLGTLEPALLGPFLTDPVPKLRIGAFSDDHRGVTKGGPSQKRPPGSPGKSPGGSTGKKQCTRGKNSGKAQNGRGNDDNGEEDKRRKRRKRRKEKDGPRFPWPENSADRKNFECPFYKAQPDRYSGCKGHRHTSISYVNQHIGRCHVLNHVTLAEQETGQFADDNPTLPRTTTDPDKIVYYCSRCRIEFHGLGADERWDSHRIARCEAQSIAQTGVLLPAEFKKLKSAVAAVSGDDEKWEKIWITCFPREPTPVQCNEAETTDIVVAPIDDGAQPQMPYQGSVNEIRHPNHDPTQVLAPPFPEYTGTQGPNMFLDLFPWDAADDLGSLGSATSDIPNPAPTGLRRSRPGRIDPELMQPLTTATQTQTFASGDWTTNNYGGTS</sequence>
<dbReference type="AlphaFoldDB" id="A0A8H5T7N9"/>
<organism evidence="2 3">
    <name type="scientific">Fusarium denticulatum</name>
    <dbReference type="NCBI Taxonomy" id="48507"/>
    <lineage>
        <taxon>Eukaryota</taxon>
        <taxon>Fungi</taxon>
        <taxon>Dikarya</taxon>
        <taxon>Ascomycota</taxon>
        <taxon>Pezizomycotina</taxon>
        <taxon>Sordariomycetes</taxon>
        <taxon>Hypocreomycetidae</taxon>
        <taxon>Hypocreales</taxon>
        <taxon>Nectriaceae</taxon>
        <taxon>Fusarium</taxon>
        <taxon>Fusarium fujikuroi species complex</taxon>
    </lineage>
</organism>
<feature type="region of interest" description="Disordered" evidence="1">
    <location>
        <begin position="441"/>
        <end position="464"/>
    </location>
</feature>
<dbReference type="Proteomes" id="UP000562682">
    <property type="component" value="Unassembled WGS sequence"/>
</dbReference>
<feature type="region of interest" description="Disordered" evidence="1">
    <location>
        <begin position="140"/>
        <end position="218"/>
    </location>
</feature>
<accession>A0A8H5T7N9</accession>
<gene>
    <name evidence="2" type="ORF">FDENT_12811</name>
</gene>
<protein>
    <submittedName>
        <fullName evidence="2">Uncharacterized protein</fullName>
    </submittedName>
</protein>
<feature type="region of interest" description="Disordered" evidence="1">
    <location>
        <begin position="475"/>
        <end position="494"/>
    </location>
</feature>
<evidence type="ECO:0000256" key="1">
    <source>
        <dbReference type="SAM" id="MobiDB-lite"/>
    </source>
</evidence>
<feature type="compositionally biased region" description="Polar residues" evidence="1">
    <location>
        <begin position="175"/>
        <end position="186"/>
    </location>
</feature>
<keyword evidence="3" id="KW-1185">Reference proteome</keyword>
<comment type="caution">
    <text evidence="2">The sequence shown here is derived from an EMBL/GenBank/DDBJ whole genome shotgun (WGS) entry which is preliminary data.</text>
</comment>
<evidence type="ECO:0000313" key="3">
    <source>
        <dbReference type="Proteomes" id="UP000562682"/>
    </source>
</evidence>
<evidence type="ECO:0000313" key="2">
    <source>
        <dbReference type="EMBL" id="KAF5664558.1"/>
    </source>
</evidence>
<proteinExistence type="predicted"/>
<dbReference type="EMBL" id="JAAOAK010000463">
    <property type="protein sequence ID" value="KAF5664558.1"/>
    <property type="molecule type" value="Genomic_DNA"/>
</dbReference>
<name>A0A8H5T7N9_9HYPO</name>